<dbReference type="NCBIfam" id="NF033580">
    <property type="entry name" value="transpos_IS5_3"/>
    <property type="match status" value="1"/>
</dbReference>
<dbReference type="PANTHER" id="PTHR30007">
    <property type="entry name" value="PHP DOMAIN PROTEIN"/>
    <property type="match status" value="1"/>
</dbReference>
<sequence>MEAGGVPTGRPRRGRRRRRLRPRGLGCYPSDTYDDEWALIEPLLPVPACETPTGGRPEKHPRREIVVAIRYVVDTGCKWRALPSDFPPWRTRYGFMARWAAAGIVGQIHYQLRKRIRREMGRAPGAVATVIDSQSVKAAETLGRDSRGYDGAKKINGRKRHLVVDTKGLPLFVMVTPADMTDRDAAKEALRQRPRTRSRRRHRRPQASDVRSGRIRPLAETSLASVLTSLSRALLESLRSLSRGVVVARPCQQDRAEVVALLFLGLIVGCEWTPEAQQQVRGNQ</sequence>
<dbReference type="Pfam" id="PF13340">
    <property type="entry name" value="DUF4096"/>
    <property type="match status" value="1"/>
</dbReference>
<dbReference type="Pfam" id="PF01609">
    <property type="entry name" value="DDE_Tnp_1"/>
    <property type="match status" value="1"/>
</dbReference>
<evidence type="ECO:0000313" key="4">
    <source>
        <dbReference type="EMBL" id="AGS73907.1"/>
    </source>
</evidence>
<evidence type="ECO:0000313" key="5">
    <source>
        <dbReference type="Proteomes" id="UP000015423"/>
    </source>
</evidence>
<accession>S5VST3</accession>
<feature type="region of interest" description="Disordered" evidence="1">
    <location>
        <begin position="183"/>
        <end position="214"/>
    </location>
</feature>
<keyword evidence="5" id="KW-1185">Reference proteome</keyword>
<dbReference type="GO" id="GO:0003677">
    <property type="term" value="F:DNA binding"/>
    <property type="evidence" value="ECO:0007669"/>
    <property type="project" value="InterPro"/>
</dbReference>
<reference evidence="4 5" key="1">
    <citation type="submission" date="2012-10" db="EMBL/GenBank/DDBJ databases">
        <title>The complete genome sequence of Streptomyces collinus Tu 365.</title>
        <authorList>
            <person name="Ruckert C."/>
            <person name="Szczepanowski R."/>
            <person name="Goesmann A."/>
            <person name="Pross E.K."/>
            <person name="Musiol E.M."/>
            <person name="Blin K."/>
            <person name="Wohlleben W."/>
            <person name="Puhler A."/>
            <person name="Weber T."/>
            <person name="Kalinowski J."/>
        </authorList>
    </citation>
    <scope>NUCLEOTIDE SEQUENCE [LARGE SCALE GENOMIC DNA]</scope>
    <source>
        <strain evidence="5">DSM 40733 / Tue 365</strain>
        <plasmid evidence="4 5">pSCO1</plasmid>
    </source>
</reference>
<dbReference type="GO" id="GO:0004803">
    <property type="term" value="F:transposase activity"/>
    <property type="evidence" value="ECO:0007669"/>
    <property type="project" value="InterPro"/>
</dbReference>
<evidence type="ECO:0000256" key="1">
    <source>
        <dbReference type="SAM" id="MobiDB-lite"/>
    </source>
</evidence>
<dbReference type="EMBL" id="CP006260">
    <property type="protein sequence ID" value="AGS73907.1"/>
    <property type="molecule type" value="Genomic_DNA"/>
</dbReference>
<organism evidence="4 5">
    <name type="scientific">Streptomyces collinus (strain DSM 40733 / Tue 365)</name>
    <dbReference type="NCBI Taxonomy" id="1214242"/>
    <lineage>
        <taxon>Bacteria</taxon>
        <taxon>Bacillati</taxon>
        <taxon>Actinomycetota</taxon>
        <taxon>Actinomycetes</taxon>
        <taxon>Kitasatosporales</taxon>
        <taxon>Streptomycetaceae</taxon>
        <taxon>Streptomyces</taxon>
    </lineage>
</organism>
<dbReference type="KEGG" id="sci:B446_35743"/>
<dbReference type="InterPro" id="IPR025161">
    <property type="entry name" value="IS402-like_dom"/>
</dbReference>
<feature type="compositionally biased region" description="Basic residues" evidence="1">
    <location>
        <begin position="192"/>
        <end position="205"/>
    </location>
</feature>
<dbReference type="HOGENOM" id="CLU_055261_0_0_11"/>
<dbReference type="PATRIC" id="fig|1214242.5.peg.7286"/>
<dbReference type="AlphaFoldDB" id="S5VST3"/>
<protein>
    <submittedName>
        <fullName evidence="4">Putative transposase</fullName>
    </submittedName>
</protein>
<dbReference type="Proteomes" id="UP000015423">
    <property type="component" value="Plasmid pSCO1"/>
</dbReference>
<proteinExistence type="predicted"/>
<dbReference type="PANTHER" id="PTHR30007:SF0">
    <property type="entry name" value="TRANSPOSASE"/>
    <property type="match status" value="1"/>
</dbReference>
<evidence type="ECO:0000259" key="2">
    <source>
        <dbReference type="Pfam" id="PF01609"/>
    </source>
</evidence>
<name>S5VST3_STRC3</name>
<keyword evidence="4" id="KW-0614">Plasmid</keyword>
<feature type="domain" description="Transposase IS4-like" evidence="2">
    <location>
        <begin position="126"/>
        <end position="195"/>
    </location>
</feature>
<evidence type="ECO:0000259" key="3">
    <source>
        <dbReference type="Pfam" id="PF13340"/>
    </source>
</evidence>
<dbReference type="eggNOG" id="COG3293">
    <property type="taxonomic scope" value="Bacteria"/>
</dbReference>
<geneLocation type="plasmid" evidence="4 5">
    <name>pSCO1</name>
</geneLocation>
<dbReference type="InterPro" id="IPR002559">
    <property type="entry name" value="Transposase_11"/>
</dbReference>
<gene>
    <name evidence="4" type="ORF">B446_35743</name>
</gene>
<feature type="domain" description="Insertion element IS402-like" evidence="3">
    <location>
        <begin position="34"/>
        <end position="109"/>
    </location>
</feature>
<dbReference type="GO" id="GO:0006313">
    <property type="term" value="P:DNA transposition"/>
    <property type="evidence" value="ECO:0007669"/>
    <property type="project" value="InterPro"/>
</dbReference>